<proteinExistence type="inferred from homology"/>
<dbReference type="InParanoid" id="A0A090CW28"/>
<dbReference type="PANTHER" id="PTHR10655">
    <property type="entry name" value="LYSOPHOSPHOLIPASE-RELATED"/>
    <property type="match status" value="1"/>
</dbReference>
<comment type="similarity">
    <text evidence="1">Belongs to the AB hydrolase superfamily. AB hydrolase 2 family.</text>
</comment>
<dbReference type="Pfam" id="PF02230">
    <property type="entry name" value="Abhydrolase_2"/>
    <property type="match status" value="1"/>
</dbReference>
<feature type="domain" description="Phospholipase/carboxylesterase/thioesterase" evidence="2">
    <location>
        <begin position="8"/>
        <end position="170"/>
    </location>
</feature>
<dbReference type="InterPro" id="IPR029058">
    <property type="entry name" value="AB_hydrolase_fold"/>
</dbReference>
<dbReference type="PANTHER" id="PTHR10655:SF63">
    <property type="entry name" value="PHOSPHOLIPASE_CARBOXYLESTERASE_THIOESTERASE DOMAIN-CONTAINING PROTEIN"/>
    <property type="match status" value="1"/>
</dbReference>
<dbReference type="InterPro" id="IPR050565">
    <property type="entry name" value="LYPA1-2/EST-like"/>
</dbReference>
<dbReference type="EMBL" id="FO904942">
    <property type="protein sequence ID" value="CDP31624.1"/>
    <property type="molecule type" value="Genomic_DNA"/>
</dbReference>
<dbReference type="SUPFAM" id="SSF53474">
    <property type="entry name" value="alpha/beta-Hydrolases"/>
    <property type="match status" value="1"/>
</dbReference>
<dbReference type="GO" id="GO:0052689">
    <property type="term" value="F:carboxylic ester hydrolase activity"/>
    <property type="evidence" value="ECO:0007669"/>
    <property type="project" value="TreeGrafter"/>
</dbReference>
<dbReference type="GO" id="GO:0008474">
    <property type="term" value="F:palmitoyl-(protein) hydrolase activity"/>
    <property type="evidence" value="ECO:0007669"/>
    <property type="project" value="TreeGrafter"/>
</dbReference>
<dbReference type="Proteomes" id="UP000001197">
    <property type="component" value="Chromosome 7"/>
</dbReference>
<dbReference type="InterPro" id="IPR003140">
    <property type="entry name" value="PLipase/COase/thioEstase"/>
</dbReference>
<dbReference type="Gene3D" id="3.40.50.1820">
    <property type="entry name" value="alpha/beta hydrolase"/>
    <property type="match status" value="1"/>
</dbReference>
<dbReference type="GO" id="GO:0005737">
    <property type="term" value="C:cytoplasm"/>
    <property type="evidence" value="ECO:0007669"/>
    <property type="project" value="TreeGrafter"/>
</dbReference>
<evidence type="ECO:0000313" key="3">
    <source>
        <dbReference type="EMBL" id="CDP31624.1"/>
    </source>
</evidence>
<name>A0A090CW28_PODAN</name>
<reference evidence="3 4" key="1">
    <citation type="journal article" date="2008" name="Genome Biol.">
        <title>The genome sequence of the model ascomycete fungus Podospora anserina.</title>
        <authorList>
            <person name="Espagne E."/>
            <person name="Lespinet O."/>
            <person name="Malagnac F."/>
            <person name="Da Silva C."/>
            <person name="Jaillon O."/>
            <person name="Porcel B.M."/>
            <person name="Couloux A."/>
            <person name="Aury J.-M."/>
            <person name="Segurens B."/>
            <person name="Poulain J."/>
            <person name="Anthouard V."/>
            <person name="Grossetete S."/>
            <person name="Khalili H."/>
            <person name="Coppin E."/>
            <person name="Dequard-Chablat M."/>
            <person name="Picard M."/>
            <person name="Contamine V."/>
            <person name="Arnaise S."/>
            <person name="Bourdais A."/>
            <person name="Berteaux-Lecellier V."/>
            <person name="Gautheret D."/>
            <person name="de Vries R.P."/>
            <person name="Battaglia E."/>
            <person name="Coutinho P.M."/>
            <person name="Danchin E.G.J."/>
            <person name="Henrissat B."/>
            <person name="El Khoury R."/>
            <person name="Sainsard-Chanet A."/>
            <person name="Boivin A."/>
            <person name="Pinan-Lucarre B."/>
            <person name="Sellem C.H."/>
            <person name="Debuchy R."/>
            <person name="Wincker P."/>
            <person name="Weissenbach J."/>
            <person name="Silar P."/>
        </authorList>
    </citation>
    <scope>NUCLEOTIDE SEQUENCE [LARGE SCALE GENOMIC DNA]</scope>
    <source>
        <strain evidence="4">S / ATCC MYA-4624 / DSM 980 / FGSC 10383</strain>
    </source>
</reference>
<evidence type="ECO:0000259" key="2">
    <source>
        <dbReference type="Pfam" id="PF02230"/>
    </source>
</evidence>
<dbReference type="AlphaFoldDB" id="A0A090CW28"/>
<reference evidence="4" key="2">
    <citation type="journal article" date="2014" name="Genetics">
        <title>Maintaining two mating types: Structure of the mating type locus and its role in heterokaryosis in Podospora anserina.</title>
        <authorList>
            <person name="Grognet P."/>
            <person name="Bidard F."/>
            <person name="Kuchly C."/>
            <person name="Tong L.C.H."/>
            <person name="Coppin E."/>
            <person name="Benkhali J.A."/>
            <person name="Couloux A."/>
            <person name="Wincker P."/>
            <person name="Debuchy R."/>
            <person name="Silar P."/>
        </authorList>
    </citation>
    <scope>GENOME REANNOTATION</scope>
    <source>
        <strain evidence="4">S / ATCC MYA-4624 / DSM 980 / FGSC 10383</strain>
    </source>
</reference>
<keyword evidence="4" id="KW-1185">Reference proteome</keyword>
<protein>
    <recommendedName>
        <fullName evidence="2">Phospholipase/carboxylesterase/thioesterase domain-containing protein</fullName>
    </recommendedName>
</protein>
<evidence type="ECO:0000313" key="4">
    <source>
        <dbReference type="Proteomes" id="UP000001197"/>
    </source>
</evidence>
<organism evidence="3 4">
    <name type="scientific">Podospora anserina (strain S / ATCC MYA-4624 / DSM 980 / FGSC 10383)</name>
    <name type="common">Pleurage anserina</name>
    <dbReference type="NCBI Taxonomy" id="515849"/>
    <lineage>
        <taxon>Eukaryota</taxon>
        <taxon>Fungi</taxon>
        <taxon>Dikarya</taxon>
        <taxon>Ascomycota</taxon>
        <taxon>Pezizomycotina</taxon>
        <taxon>Sordariomycetes</taxon>
        <taxon>Sordariomycetidae</taxon>
        <taxon>Sordariales</taxon>
        <taxon>Podosporaceae</taxon>
        <taxon>Podospora</taxon>
        <taxon>Podospora anserina</taxon>
    </lineage>
</organism>
<sequence>MTDFGPIHVVEPRAPHNHTIILLHGRGCTGEEFAEELFESKLSTGKTLQEHLGPWRWVFPSSAELWSTAFEEDMPAWFEAHSLTNPTARQDLQMAGIRDSVRYLTRLLGQEVDRLGGGSGKVVLGGISQGGAIGLWSLLCAGADGAAGRLGGFVGASTWLPFADELERHLGREAQAQQDTIRAADTGEVDSDAFVEEMAGATRGTLREPNASQHGLLSVPVFLGHGTDDAYVDVSLGRRAAVVLGKIGLRVEWREYSGAEQEGHWLKEPEELDDIVRFLESISAV</sequence>
<evidence type="ECO:0000256" key="1">
    <source>
        <dbReference type="ARBA" id="ARBA00006499"/>
    </source>
</evidence>
<accession>A0A090CW28</accession>